<evidence type="ECO:0000313" key="1">
    <source>
        <dbReference type="EMBL" id="CED94407.1"/>
    </source>
</evidence>
<accession>A0A1V1I2Q7</accession>
<evidence type="ECO:0000313" key="2">
    <source>
        <dbReference type="Proteomes" id="UP000245622"/>
    </source>
</evidence>
<organism evidence="1 2">
    <name type="scientific">Romboutsia ilealis</name>
    <dbReference type="NCBI Taxonomy" id="1115758"/>
    <lineage>
        <taxon>Bacteria</taxon>
        <taxon>Bacillati</taxon>
        <taxon>Bacillota</taxon>
        <taxon>Clostridia</taxon>
        <taxon>Peptostreptococcales</taxon>
        <taxon>Peptostreptococcaceae</taxon>
        <taxon>Romboutsia</taxon>
    </lineage>
</organism>
<dbReference type="Proteomes" id="UP000245622">
    <property type="component" value="Chromosome 1"/>
</dbReference>
<gene>
    <name evidence="1" type="ORF">CRIB_1800</name>
</gene>
<dbReference type="KEGG" id="ril:CRIB_1800"/>
<dbReference type="AlphaFoldDB" id="A0A1V1I2Q7"/>
<dbReference type="EMBL" id="LN555523">
    <property type="protein sequence ID" value="CED94407.1"/>
    <property type="molecule type" value="Genomic_DNA"/>
</dbReference>
<keyword evidence="2" id="KW-1185">Reference proteome</keyword>
<protein>
    <submittedName>
        <fullName evidence="1">Uncharacterized protein</fullName>
    </submittedName>
</protein>
<reference evidence="1 2" key="1">
    <citation type="submission" date="2014-04" db="EMBL/GenBank/DDBJ databases">
        <authorList>
            <person name="Hornung B.V."/>
        </authorList>
    </citation>
    <scope>NUCLEOTIDE SEQUENCE [LARGE SCALE GENOMIC DNA]</scope>
    <source>
        <strain evidence="1 2">CRIB</strain>
    </source>
</reference>
<name>A0A1V1I2Q7_9FIRM</name>
<sequence>MDIIVDICEIISDLALTLFSGDDWIKIRKCMAKRK</sequence>
<proteinExistence type="predicted"/>